<protein>
    <submittedName>
        <fullName evidence="1">Uncharacterized protein</fullName>
    </submittedName>
</protein>
<gene>
    <name evidence="1" type="ORF">HPB47_003821</name>
</gene>
<organism evidence="1 2">
    <name type="scientific">Ixodes persulcatus</name>
    <name type="common">Taiga tick</name>
    <dbReference type="NCBI Taxonomy" id="34615"/>
    <lineage>
        <taxon>Eukaryota</taxon>
        <taxon>Metazoa</taxon>
        <taxon>Ecdysozoa</taxon>
        <taxon>Arthropoda</taxon>
        <taxon>Chelicerata</taxon>
        <taxon>Arachnida</taxon>
        <taxon>Acari</taxon>
        <taxon>Parasitiformes</taxon>
        <taxon>Ixodida</taxon>
        <taxon>Ixodoidea</taxon>
        <taxon>Ixodidae</taxon>
        <taxon>Ixodinae</taxon>
        <taxon>Ixodes</taxon>
    </lineage>
</organism>
<dbReference type="Proteomes" id="UP000805193">
    <property type="component" value="Unassembled WGS sequence"/>
</dbReference>
<accession>A0AC60PHE1</accession>
<reference evidence="1 2" key="1">
    <citation type="journal article" date="2020" name="Cell">
        <title>Large-Scale Comparative Analyses of Tick Genomes Elucidate Their Genetic Diversity and Vector Capacities.</title>
        <authorList>
            <consortium name="Tick Genome and Microbiome Consortium (TIGMIC)"/>
            <person name="Jia N."/>
            <person name="Wang J."/>
            <person name="Shi W."/>
            <person name="Du L."/>
            <person name="Sun Y."/>
            <person name="Zhan W."/>
            <person name="Jiang J.F."/>
            <person name="Wang Q."/>
            <person name="Zhang B."/>
            <person name="Ji P."/>
            <person name="Bell-Sakyi L."/>
            <person name="Cui X.M."/>
            <person name="Yuan T.T."/>
            <person name="Jiang B.G."/>
            <person name="Yang W.F."/>
            <person name="Lam T.T."/>
            <person name="Chang Q.C."/>
            <person name="Ding S.J."/>
            <person name="Wang X.J."/>
            <person name="Zhu J.G."/>
            <person name="Ruan X.D."/>
            <person name="Zhao L."/>
            <person name="Wei J.T."/>
            <person name="Ye R.Z."/>
            <person name="Que T.C."/>
            <person name="Du C.H."/>
            <person name="Zhou Y.H."/>
            <person name="Cheng J.X."/>
            <person name="Dai P.F."/>
            <person name="Guo W.B."/>
            <person name="Han X.H."/>
            <person name="Huang E.J."/>
            <person name="Li L.F."/>
            <person name="Wei W."/>
            <person name="Gao Y.C."/>
            <person name="Liu J.Z."/>
            <person name="Shao H.Z."/>
            <person name="Wang X."/>
            <person name="Wang C.C."/>
            <person name="Yang T.C."/>
            <person name="Huo Q.B."/>
            <person name="Li W."/>
            <person name="Chen H.Y."/>
            <person name="Chen S.E."/>
            <person name="Zhou L.G."/>
            <person name="Ni X.B."/>
            <person name="Tian J.H."/>
            <person name="Sheng Y."/>
            <person name="Liu T."/>
            <person name="Pan Y.S."/>
            <person name="Xia L.Y."/>
            <person name="Li J."/>
            <person name="Zhao F."/>
            <person name="Cao W.C."/>
        </authorList>
    </citation>
    <scope>NUCLEOTIDE SEQUENCE [LARGE SCALE GENOMIC DNA]</scope>
    <source>
        <strain evidence="1">Iper-2018</strain>
    </source>
</reference>
<comment type="caution">
    <text evidence="1">The sequence shown here is derived from an EMBL/GenBank/DDBJ whole genome shotgun (WGS) entry which is preliminary data.</text>
</comment>
<dbReference type="EMBL" id="JABSTQ010010569">
    <property type="protein sequence ID" value="KAG0419872.1"/>
    <property type="molecule type" value="Genomic_DNA"/>
</dbReference>
<proteinExistence type="predicted"/>
<evidence type="ECO:0000313" key="1">
    <source>
        <dbReference type="EMBL" id="KAG0419872.1"/>
    </source>
</evidence>
<evidence type="ECO:0000313" key="2">
    <source>
        <dbReference type="Proteomes" id="UP000805193"/>
    </source>
</evidence>
<name>A0AC60PHE1_IXOPE</name>
<keyword evidence="2" id="KW-1185">Reference proteome</keyword>
<sequence>MLPGTGLAANLGRERSSSPGSVNPGELNRLGLGTTSAMDVVVAGENLPPEQYDESWTVIRRRQRVLDAASQPGSTPPPSPATSPTASSATKSSTGLAPARGRPRHRAPPAERLPEDHVKVVLRPRGGLNLSTVSPTTLADCVTQAAQLTSDLRDKILVFTKANYLLVSTPDEERARKLCSVNAILVKGKQYEFAAHVSAPANTTAGIIFNIPEEDSQAEINQVLIKSNPDLPILAAKPTYRCTPYRYKTDECTKCWQKGHRQDVCPHQIIRCANCGLENPNDNHPCTPRCVVCGGPHLMGTPECPKRFQPRRRQPSHATPPSTSAWARGPPGTEKPPPNTDDAKHWPALPDRGRSASKSPAGARRTTRSPSINRSRTPSTDRGRSSHGPARNTRRASSRNRPKARDTSKTVSFGVEVDHSQPSHTHSPHAPPPSQIPQEVAAELAKFRAEMAALQRENQNLLRELKASRHEIQAMRQENQNLKASMHTQAPVAPPASKKRAATTQPEDEDTIPDASRSNGEPDSKYSKMEQDIFLIREGCVNLEANIDNKIANAIQTAMQSSLSGLLKEFESRVAKAYRDAIRGSRSRNASPGAPQHELTHPTPTGYKRKRANLQLLVQNAESPPDIIALQEVETQVKLPGYKAYQGKENGKTAVLVHRNIPASRHQFDSIDIPHDLVTVYPPKRGGTKVCVLNVYSSPNNQGRTHRFNQLFSLARKEAGPHALLIVGDFNAAHTAWGYQSCSPKGRDLWLQIQSHHFTLETNPTAPTRIGNSVQRDTTPDLTLSSRINRLTSTVTEHSLGSDHLIISTTLSPNLRLTRTLRQSTLVEWESFRAVRESNATENKSRHEQIDDINQWTNQLLRDVRGATKELDPSIPSETVDSHLQHLWEAYSSILKRWRKNKHNRKLKTKLSQLERQITSHASSLVRDQWGQICDQMRGNLGLKKTWILLRHLLDPDQGKSEQKNRMTKLVQNFPGSDQDLLDQATEKYLPTGPQSALPPYPGQQNTNMDREIAEAEVRLAISKLKPNSAPGPGGITNCTLRNLDDSSITDITDYINTCWREGRIPESWKHAKVILIPKPGKPLTLEHLRPISLTSCLGKLMEHIILDRLTNHMNDADLFPHTMIGFRAGLSTQDILLQLSEQIIKSTGNLDTAAILALDLTKAFDNVTHESILGGLGSVNPGERTYNYIKAFLSGRTAVINVGDLTSDTTQLGSRGTPQGAVLSPILFNLAVINIPKRLGQIPQLRHSQYADDITLWIGRGSDAHIEETLQQGVEIVAEEAERAGLACSLAKSELILLRPPNTRKQNNADIELHINGRPIPVVSELKILGRQIQANRLNNKFLERIESQINQTIGLLKRVTNKHKGLNEQDRIRILQSFVLSRLTYSTPYLRLTPAFTNKVNTLIRKAYKIALRLPPSTPTAKLEGLGLHNHLDELIEAHRAAQLTRLSRTPTGRHILASLNIGCHKLLQDKSPIRPNIHNKIIANPLPRNVHPTHNLARRKQRAISLQRTYGDNPGVLYVDAAEYRHHGAFTAAVTDNLHSPIDAVTVLTTDPETAEEVAIALAFTVIPTPSVIITDSKTALQNFAAGRISKPALKILHRNPPQTPVRLVWTPAHAGLEGNEAAHEQARGYTIRAGPSLHPYHGARSARDRPSSFHEITTHYLLSRQVYPPADKSLTLEQAHSWRQLQTGTFPNPAILTHIFPSMYPTSECTLCGDKATLPHIIWACPQDPFPSIPSHDEWETSLRSSDPEVQSALVERAKEVAATTATTRTAL</sequence>